<dbReference type="InterPro" id="IPR014027">
    <property type="entry name" value="UDP-Glc/GDP-Man_DH_C"/>
</dbReference>
<dbReference type="PIRSF" id="PIRSF000124">
    <property type="entry name" value="UDPglc_GDPman_dh"/>
    <property type="match status" value="1"/>
</dbReference>
<dbReference type="InterPro" id="IPR036220">
    <property type="entry name" value="UDP-Glc/GDP-Man_DH_C_sf"/>
</dbReference>
<reference evidence="7" key="1">
    <citation type="journal article" date="2019" name="Int. J. Syst. Evol. Microbiol.">
        <title>The Global Catalogue of Microorganisms (GCM) 10K type strain sequencing project: providing services to taxonomists for standard genome sequencing and annotation.</title>
        <authorList>
            <consortium name="The Broad Institute Genomics Platform"/>
            <consortium name="The Broad Institute Genome Sequencing Center for Infectious Disease"/>
            <person name="Wu L."/>
            <person name="Ma J."/>
        </authorList>
    </citation>
    <scope>NUCLEOTIDE SEQUENCE [LARGE SCALE GENOMIC DNA]</scope>
    <source>
        <strain evidence="7">CGMCC 1.15475</strain>
    </source>
</reference>
<accession>A0ABW4QEW3</accession>
<dbReference type="SUPFAM" id="SSF51735">
    <property type="entry name" value="NAD(P)-binding Rossmann-fold domains"/>
    <property type="match status" value="1"/>
</dbReference>
<keyword evidence="2" id="KW-0560">Oxidoreductase</keyword>
<keyword evidence="7" id="KW-1185">Reference proteome</keyword>
<evidence type="ECO:0000313" key="6">
    <source>
        <dbReference type="EMBL" id="MFD1862116.1"/>
    </source>
</evidence>
<dbReference type="EMBL" id="JBHUFW010000004">
    <property type="protein sequence ID" value="MFD1862116.1"/>
    <property type="molecule type" value="Genomic_DNA"/>
</dbReference>
<evidence type="ECO:0000256" key="4">
    <source>
        <dbReference type="PIRNR" id="PIRNR000124"/>
    </source>
</evidence>
<name>A0ABW4QEW3_9BACL</name>
<dbReference type="SUPFAM" id="SSF52413">
    <property type="entry name" value="UDP-glucose/GDP-mannose dehydrogenase C-terminal domain"/>
    <property type="match status" value="1"/>
</dbReference>
<dbReference type="InterPro" id="IPR028359">
    <property type="entry name" value="UDP_ManNAc/GlcNAc_DH"/>
</dbReference>
<comment type="caution">
    <text evidence="6">The sequence shown here is derived from an EMBL/GenBank/DDBJ whole genome shotgun (WGS) entry which is preliminary data.</text>
</comment>
<dbReference type="Pfam" id="PF00984">
    <property type="entry name" value="UDPG_MGDP_dh"/>
    <property type="match status" value="1"/>
</dbReference>
<feature type="domain" description="UDP-glucose/GDP-mannose dehydrogenase C-terminal" evidence="5">
    <location>
        <begin position="315"/>
        <end position="416"/>
    </location>
</feature>
<keyword evidence="3" id="KW-0520">NAD</keyword>
<dbReference type="InterPro" id="IPR001732">
    <property type="entry name" value="UDP-Glc/GDP-Man_DH_N"/>
</dbReference>
<dbReference type="PIRSF" id="PIRSF500136">
    <property type="entry name" value="UDP_ManNAc_DH"/>
    <property type="match status" value="1"/>
</dbReference>
<organism evidence="6 7">
    <name type="scientific">Planococcus chinensis</name>
    <dbReference type="NCBI Taxonomy" id="272917"/>
    <lineage>
        <taxon>Bacteria</taxon>
        <taxon>Bacillati</taxon>
        <taxon>Bacillota</taxon>
        <taxon>Bacilli</taxon>
        <taxon>Bacillales</taxon>
        <taxon>Caryophanaceae</taxon>
        <taxon>Planococcus</taxon>
    </lineage>
</organism>
<dbReference type="SUPFAM" id="SSF48179">
    <property type="entry name" value="6-phosphogluconate dehydrogenase C-terminal domain-like"/>
    <property type="match status" value="1"/>
</dbReference>
<sequence length="428" mass="46654">MMIDNLVVAVVGVGHVGLPVAVAFSKKYDVIGFDISEKRIEKLKDGKDDTRQFQREELKGSSIHFTADPSRIGEAGFVIITVPTPLDENDQPDLTSLKRAAKTVGENMKKAAVIVFESTVFPGTTEEICIPLLEEYSGFEAGVEFFVGYCPERFNPGERKTPITKIRKVVAGQSEAVLEFVAAVYGNVLDAGIFKAKSIRIAEAAKVIENTQQDVNIALINEFSMIFNRLGIDTGDVLETAGTKKSFLKFTPGFAGGPRLGTDSYYLAHKANAAGYNPEIIMASRRVNDGMGSYLACLIAKKMARRGLAAGTRLTVLGVSYKEDNGDLRNSGVIEVVWELEEYGFEVQVADSCADPGEADERYGLVLTPEQQLLPASAIILAIPHTSYKEAGWPMIRELLAGGTGMVFDIKGVLNPTEKPMDIELWRL</sequence>
<dbReference type="SMART" id="SM00984">
    <property type="entry name" value="UDPG_MGDP_dh_C"/>
    <property type="match status" value="1"/>
</dbReference>
<dbReference type="RefSeq" id="WP_377339223.1">
    <property type="nucleotide sequence ID" value="NZ_JBHUFW010000004.1"/>
</dbReference>
<evidence type="ECO:0000259" key="5">
    <source>
        <dbReference type="SMART" id="SM00984"/>
    </source>
</evidence>
<comment type="similarity">
    <text evidence="1 4">Belongs to the UDP-glucose/GDP-mannose dehydrogenase family.</text>
</comment>
<dbReference type="PANTHER" id="PTHR43491">
    <property type="entry name" value="UDP-N-ACETYL-D-MANNOSAMINE DEHYDROGENASE"/>
    <property type="match status" value="1"/>
</dbReference>
<dbReference type="InterPro" id="IPR008927">
    <property type="entry name" value="6-PGluconate_DH-like_C_sf"/>
</dbReference>
<dbReference type="InterPro" id="IPR017476">
    <property type="entry name" value="UDP-Glc/GDP-Man"/>
</dbReference>
<protein>
    <submittedName>
        <fullName evidence="6">Nucleotide sugar dehydrogenase</fullName>
    </submittedName>
</protein>
<proteinExistence type="inferred from homology"/>
<dbReference type="Gene3D" id="3.40.50.720">
    <property type="entry name" value="NAD(P)-binding Rossmann-like Domain"/>
    <property type="match status" value="2"/>
</dbReference>
<evidence type="ECO:0000256" key="3">
    <source>
        <dbReference type="ARBA" id="ARBA00023027"/>
    </source>
</evidence>
<evidence type="ECO:0000256" key="1">
    <source>
        <dbReference type="ARBA" id="ARBA00006601"/>
    </source>
</evidence>
<gene>
    <name evidence="6" type="ORF">ACFSDB_04200</name>
</gene>
<dbReference type="InterPro" id="IPR036291">
    <property type="entry name" value="NAD(P)-bd_dom_sf"/>
</dbReference>
<dbReference type="NCBIfam" id="TIGR03026">
    <property type="entry name" value="NDP-sugDHase"/>
    <property type="match status" value="1"/>
</dbReference>
<evidence type="ECO:0000256" key="2">
    <source>
        <dbReference type="ARBA" id="ARBA00023002"/>
    </source>
</evidence>
<dbReference type="Proteomes" id="UP001597273">
    <property type="component" value="Unassembled WGS sequence"/>
</dbReference>
<dbReference type="Pfam" id="PF03721">
    <property type="entry name" value="UDPG_MGDP_dh_N"/>
    <property type="match status" value="1"/>
</dbReference>
<evidence type="ECO:0000313" key="7">
    <source>
        <dbReference type="Proteomes" id="UP001597273"/>
    </source>
</evidence>
<dbReference type="Pfam" id="PF03720">
    <property type="entry name" value="UDPG_MGDP_dh_C"/>
    <property type="match status" value="1"/>
</dbReference>
<dbReference type="PANTHER" id="PTHR43491:SF2">
    <property type="entry name" value="UDP-N-ACETYL-D-MANNOSAMINE DEHYDROGENASE"/>
    <property type="match status" value="1"/>
</dbReference>
<dbReference type="InterPro" id="IPR014026">
    <property type="entry name" value="UDP-Glc/GDP-Man_DH_dimer"/>
</dbReference>